<feature type="region of interest" description="Disordered" evidence="1">
    <location>
        <begin position="92"/>
        <end position="135"/>
    </location>
</feature>
<dbReference type="VEuPathDB" id="FungiDB:TREMEDRAFT_65244"/>
<dbReference type="AlphaFoldDB" id="A0A4Q1BH78"/>
<dbReference type="Proteomes" id="UP000289152">
    <property type="component" value="Unassembled WGS sequence"/>
</dbReference>
<dbReference type="EMBL" id="SDIL01000082">
    <property type="protein sequence ID" value="RXK36941.1"/>
    <property type="molecule type" value="Genomic_DNA"/>
</dbReference>
<accession>A0A4Q1BH78</accession>
<name>A0A4Q1BH78_TREME</name>
<evidence type="ECO:0000256" key="1">
    <source>
        <dbReference type="SAM" id="MobiDB-lite"/>
    </source>
</evidence>
<protein>
    <submittedName>
        <fullName evidence="2">Uncharacterized protein</fullName>
    </submittedName>
</protein>
<comment type="caution">
    <text evidence="2">The sequence shown here is derived from an EMBL/GenBank/DDBJ whole genome shotgun (WGS) entry which is preliminary data.</text>
</comment>
<evidence type="ECO:0000313" key="2">
    <source>
        <dbReference type="EMBL" id="RXK36941.1"/>
    </source>
</evidence>
<feature type="region of interest" description="Disordered" evidence="1">
    <location>
        <begin position="387"/>
        <end position="444"/>
    </location>
</feature>
<evidence type="ECO:0000313" key="3">
    <source>
        <dbReference type="Proteomes" id="UP000289152"/>
    </source>
</evidence>
<keyword evidence="3" id="KW-1185">Reference proteome</keyword>
<organism evidence="2 3">
    <name type="scientific">Tremella mesenterica</name>
    <name type="common">Jelly fungus</name>
    <dbReference type="NCBI Taxonomy" id="5217"/>
    <lineage>
        <taxon>Eukaryota</taxon>
        <taxon>Fungi</taxon>
        <taxon>Dikarya</taxon>
        <taxon>Basidiomycota</taxon>
        <taxon>Agaricomycotina</taxon>
        <taxon>Tremellomycetes</taxon>
        <taxon>Tremellales</taxon>
        <taxon>Tremellaceae</taxon>
        <taxon>Tremella</taxon>
    </lineage>
</organism>
<feature type="compositionally biased region" description="Polar residues" evidence="1">
    <location>
        <begin position="394"/>
        <end position="404"/>
    </location>
</feature>
<proteinExistence type="predicted"/>
<feature type="compositionally biased region" description="Low complexity" evidence="1">
    <location>
        <begin position="405"/>
        <end position="417"/>
    </location>
</feature>
<reference evidence="2 3" key="1">
    <citation type="submission" date="2016-06" db="EMBL/GenBank/DDBJ databases">
        <title>Evolution of pathogenesis and genome organization in the Tremellales.</title>
        <authorList>
            <person name="Cuomo C."/>
            <person name="Litvintseva A."/>
            <person name="Heitman J."/>
            <person name="Chen Y."/>
            <person name="Sun S."/>
            <person name="Springer D."/>
            <person name="Dromer F."/>
            <person name="Young S."/>
            <person name="Zeng Q."/>
            <person name="Chapman S."/>
            <person name="Gujja S."/>
            <person name="Saif S."/>
            <person name="Birren B."/>
        </authorList>
    </citation>
    <scope>NUCLEOTIDE SEQUENCE [LARGE SCALE GENOMIC DNA]</scope>
    <source>
        <strain evidence="2 3">ATCC 28783</strain>
    </source>
</reference>
<sequence length="444" mass="48343">MSKRTLSSSISSRQTRASTVAILPDVDPELLMRQTKRMRITSQAPAHSQPPLVDASRRALDAIKDRFQPGPAQQPSLLDDEVIEQYIDFEAGAGPSTTGENPSPAKSVESEHGTIVENQNSPGNKSPVPPSDYSEGLVEVPHELETIFHAPRKVPVNDELAKALDARKDSEIATLWARLSFSSVRHALKDEALDRFRETGAIKPTVKWFGNALDRLAQGWRLRNKNGAVVRLEGELCSDCQRRLDGGEDFRVGCIGPLGGVCGECSAKGTSKCSVKTNNPESKFREMLMYHLYAHVPPNNNPESKFREGITVGAQTVTSKVTFVLEHELCAVSARYQSLSSQDQSSSLTQLSAYIHLFSSLLLPLPPVHLGLYKSLHLIPSNYVPPSPSETLDHLTSSGDPTGLSSSQPVTGPSSSPHTPLPRNVIRIPASARRPRANSNVSIN</sequence>
<dbReference type="InParanoid" id="A0A4Q1BH78"/>
<feature type="compositionally biased region" description="Low complexity" evidence="1">
    <location>
        <begin position="425"/>
        <end position="444"/>
    </location>
</feature>
<gene>
    <name evidence="2" type="ORF">M231_05774</name>
</gene>